<feature type="region of interest" description="Disordered" evidence="1">
    <location>
        <begin position="243"/>
        <end position="274"/>
    </location>
</feature>
<feature type="compositionally biased region" description="Polar residues" evidence="1">
    <location>
        <begin position="256"/>
        <end position="267"/>
    </location>
</feature>
<dbReference type="EMBL" id="SRLO01001507">
    <property type="protein sequence ID" value="TNN37283.1"/>
    <property type="molecule type" value="Genomic_DNA"/>
</dbReference>
<name>A0A4Z2F8U9_9TELE</name>
<dbReference type="AlphaFoldDB" id="A0A4Z2F8U9"/>
<evidence type="ECO:0000313" key="2">
    <source>
        <dbReference type="EMBL" id="TNN37283.1"/>
    </source>
</evidence>
<dbReference type="Proteomes" id="UP000314294">
    <property type="component" value="Unassembled WGS sequence"/>
</dbReference>
<feature type="region of interest" description="Disordered" evidence="1">
    <location>
        <begin position="305"/>
        <end position="328"/>
    </location>
</feature>
<proteinExistence type="predicted"/>
<protein>
    <submittedName>
        <fullName evidence="2">Uncharacterized protein</fullName>
    </submittedName>
</protein>
<feature type="region of interest" description="Disordered" evidence="1">
    <location>
        <begin position="129"/>
        <end position="154"/>
    </location>
</feature>
<organism evidence="2 3">
    <name type="scientific">Liparis tanakae</name>
    <name type="common">Tanaka's snailfish</name>
    <dbReference type="NCBI Taxonomy" id="230148"/>
    <lineage>
        <taxon>Eukaryota</taxon>
        <taxon>Metazoa</taxon>
        <taxon>Chordata</taxon>
        <taxon>Craniata</taxon>
        <taxon>Vertebrata</taxon>
        <taxon>Euteleostomi</taxon>
        <taxon>Actinopterygii</taxon>
        <taxon>Neopterygii</taxon>
        <taxon>Teleostei</taxon>
        <taxon>Neoteleostei</taxon>
        <taxon>Acanthomorphata</taxon>
        <taxon>Eupercaria</taxon>
        <taxon>Perciformes</taxon>
        <taxon>Cottioidei</taxon>
        <taxon>Cottales</taxon>
        <taxon>Liparidae</taxon>
        <taxon>Liparis</taxon>
    </lineage>
</organism>
<accession>A0A4Z2F8U9</accession>
<keyword evidence="3" id="KW-1185">Reference proteome</keyword>
<reference evidence="2 3" key="1">
    <citation type="submission" date="2019-03" db="EMBL/GenBank/DDBJ databases">
        <title>First draft genome of Liparis tanakae, snailfish: a comprehensive survey of snailfish specific genes.</title>
        <authorList>
            <person name="Kim W."/>
            <person name="Song I."/>
            <person name="Jeong J.-H."/>
            <person name="Kim D."/>
            <person name="Kim S."/>
            <person name="Ryu S."/>
            <person name="Song J.Y."/>
            <person name="Lee S.K."/>
        </authorList>
    </citation>
    <scope>NUCLEOTIDE SEQUENCE [LARGE SCALE GENOMIC DNA]</scope>
    <source>
        <tissue evidence="2">Muscle</tissue>
    </source>
</reference>
<evidence type="ECO:0000313" key="3">
    <source>
        <dbReference type="Proteomes" id="UP000314294"/>
    </source>
</evidence>
<feature type="compositionally biased region" description="Basic and acidic residues" evidence="1">
    <location>
        <begin position="138"/>
        <end position="147"/>
    </location>
</feature>
<gene>
    <name evidence="2" type="ORF">EYF80_052547</name>
</gene>
<comment type="caution">
    <text evidence="2">The sequence shown here is derived from an EMBL/GenBank/DDBJ whole genome shotgun (WGS) entry which is preliminary data.</text>
</comment>
<sequence length="328" mass="35687">METYWSPHPMLGSLQSIPAQQTQQLRASGPGAQGPDELQVARQQVLEEVHGPALQSFRQHGVVGVRTGQRSEVRTVPLTLSGSVERSSRTNSVEPNLEALKRRTMSWRVAATTKYSCFRRSSFPSKNCSTAATTRLRAPREARRPHGEPSATRGSTYVVVGVEDPGDVLRQVSVQHGLDVAADINCGTQEAVDPCCDNKDDNSARPPRTVLEVEVTRGLGGPQAHGVDDVVPVAGHGGVVRKSQNHLSERRDAWKTRSQSSASSTCGHTTVNNTSHTVNYTSHTVNYTSHTVNYTSHTVNYTSHHGELHLTHKKSSVGDPRTRALSQP</sequence>
<evidence type="ECO:0000256" key="1">
    <source>
        <dbReference type="SAM" id="MobiDB-lite"/>
    </source>
</evidence>